<evidence type="ECO:0000256" key="1">
    <source>
        <dbReference type="ARBA" id="ARBA00023054"/>
    </source>
</evidence>
<dbReference type="Pfam" id="PF06428">
    <property type="entry name" value="Sec2p"/>
    <property type="match status" value="1"/>
</dbReference>
<dbReference type="Gene3D" id="1.20.5.4880">
    <property type="match status" value="1"/>
</dbReference>
<feature type="domain" description="GDP/GTP exchange factor Sec2 N-terminal" evidence="3">
    <location>
        <begin position="91"/>
        <end position="173"/>
    </location>
</feature>
<dbReference type="CDD" id="cd21044">
    <property type="entry name" value="Rab11BD_RAB3IP_like"/>
    <property type="match status" value="1"/>
</dbReference>
<gene>
    <name evidence="4" type="primary">RAB3IL1</name>
</gene>
<dbReference type="OrthoDB" id="5560525at2759"/>
<reference evidence="4" key="1">
    <citation type="journal article" date="2013" name="Genome Biol. Evol.">
        <title>Punctuated emergences of genetic and phenotypic innovations in eumetazoan, bilaterian, euteleostome, and hominidae ancestors.</title>
        <authorList>
            <person name="Wenger Y."/>
            <person name="Galliot B."/>
        </authorList>
    </citation>
    <scope>NUCLEOTIDE SEQUENCE</scope>
    <source>
        <tissue evidence="4">Whole animals</tissue>
    </source>
</reference>
<keyword evidence="1" id="KW-0175">Coiled coil</keyword>
<evidence type="ECO:0000256" key="2">
    <source>
        <dbReference type="ARBA" id="ARBA00025794"/>
    </source>
</evidence>
<comment type="similarity">
    <text evidence="2">Belongs to the SEC2 family.</text>
</comment>
<dbReference type="OMA" id="EIDPIYH"/>
<dbReference type="AlphaFoldDB" id="T2M922"/>
<sequence>MSESNETNVAQCMPEVLEINNSNSVSPTVSQSSQYQSVNQVNQSSRNRSISCLMHLSNRDLYVPSVRSTSIQNECFVNGVNSSSLTDGELSWQSFEKLKSELDRAQQDLRSRDVQCEALSKVRDEVDLEIEELTASLFEEAHKMVFEANSAKAVAEKKLYETQLKLDGLQAEVTALKLLVITSTPANPGKEKKTKKEKSSYQQSQQPEEVCLECETYHWINDTHKLQEAKTDIIDFLINKEVDCLIFQNFLAWLESNCPLKDHLFLHLIHKDDISPCLRFPNEELASSIYTAIQNNMLTVEAIKPKQKKCALTFTYVLCSFRIKTSDTCSNWFFISNSSRARVVAVVDFFMFLRYIRQGIIKKDINVLYWEMIKRRAQMSLTRLGLHNNFENAPKFLSSSYSTTCSSGTSS</sequence>
<dbReference type="GO" id="GO:0005085">
    <property type="term" value="F:guanyl-nucleotide exchange factor activity"/>
    <property type="evidence" value="ECO:0007669"/>
    <property type="project" value="InterPro"/>
</dbReference>
<dbReference type="EMBL" id="HAAD01002319">
    <property type="protein sequence ID" value="CDG68551.1"/>
    <property type="molecule type" value="mRNA"/>
</dbReference>
<dbReference type="SUPFAM" id="SSF144284">
    <property type="entry name" value="Sec2 N-terminal region"/>
    <property type="match status" value="1"/>
</dbReference>
<dbReference type="PANTHER" id="PTHR14430:SF0">
    <property type="entry name" value="SEC2P DOMAIN-CONTAINING PROTEIN"/>
    <property type="match status" value="1"/>
</dbReference>
<dbReference type="Pfam" id="PF25555">
    <property type="entry name" value="RAB3A-like_C"/>
    <property type="match status" value="1"/>
</dbReference>
<name>T2M922_HYDVU</name>
<dbReference type="InterPro" id="IPR009449">
    <property type="entry name" value="Sec2_N"/>
</dbReference>
<protein>
    <submittedName>
        <fullName evidence="4">Guanine nucleotide exchange factor for Rab-3A</fullName>
    </submittedName>
</protein>
<organism evidence="4">
    <name type="scientific">Hydra vulgaris</name>
    <name type="common">Hydra</name>
    <name type="synonym">Hydra attenuata</name>
    <dbReference type="NCBI Taxonomy" id="6087"/>
    <lineage>
        <taxon>Eukaryota</taxon>
        <taxon>Metazoa</taxon>
        <taxon>Cnidaria</taxon>
        <taxon>Hydrozoa</taxon>
        <taxon>Hydroidolina</taxon>
        <taxon>Anthoathecata</taxon>
        <taxon>Aplanulata</taxon>
        <taxon>Hydridae</taxon>
        <taxon>Hydra</taxon>
    </lineage>
</organism>
<dbReference type="InterPro" id="IPR040351">
    <property type="entry name" value="RAB3IL/RAB3IP/Sec2"/>
</dbReference>
<dbReference type="KEGG" id="hmg:100200235"/>
<accession>T2M922</accession>
<dbReference type="GO" id="GO:0006887">
    <property type="term" value="P:exocytosis"/>
    <property type="evidence" value="ECO:0007669"/>
    <property type="project" value="TreeGrafter"/>
</dbReference>
<proteinExistence type="evidence at transcript level"/>
<dbReference type="GO" id="GO:0070319">
    <property type="term" value="C:Golgi to plasma membrane transport vesicle"/>
    <property type="evidence" value="ECO:0007669"/>
    <property type="project" value="TreeGrafter"/>
</dbReference>
<evidence type="ECO:0000259" key="3">
    <source>
        <dbReference type="Pfam" id="PF06428"/>
    </source>
</evidence>
<evidence type="ECO:0000313" key="4">
    <source>
        <dbReference type="EMBL" id="CDG68551.1"/>
    </source>
</evidence>
<dbReference type="PANTHER" id="PTHR14430">
    <property type="entry name" value="RABIN3-RELATED"/>
    <property type="match status" value="1"/>
</dbReference>